<evidence type="ECO:0000313" key="3">
    <source>
        <dbReference type="EMBL" id="GAA1971611.1"/>
    </source>
</evidence>
<gene>
    <name evidence="3" type="ORF">GCM10009798_35660</name>
</gene>
<evidence type="ECO:0000256" key="2">
    <source>
        <dbReference type="SAM" id="Phobius"/>
    </source>
</evidence>
<dbReference type="RefSeq" id="WP_344047160.1">
    <property type="nucleotide sequence ID" value="NZ_BAAAPB010000004.1"/>
</dbReference>
<accession>A0ABP5D016</accession>
<keyword evidence="2" id="KW-0812">Transmembrane</keyword>
<dbReference type="Proteomes" id="UP001500571">
    <property type="component" value="Unassembled WGS sequence"/>
</dbReference>
<dbReference type="Pfam" id="PF04294">
    <property type="entry name" value="VanW"/>
    <property type="match status" value="1"/>
</dbReference>
<comment type="caution">
    <text evidence="3">The sequence shown here is derived from an EMBL/GenBank/DDBJ whole genome shotgun (WGS) entry which is preliminary data.</text>
</comment>
<feature type="region of interest" description="Disordered" evidence="1">
    <location>
        <begin position="1"/>
        <end position="30"/>
    </location>
</feature>
<feature type="compositionally biased region" description="Basic and acidic residues" evidence="1">
    <location>
        <begin position="1"/>
        <end position="18"/>
    </location>
</feature>
<dbReference type="PANTHER" id="PTHR35788">
    <property type="entry name" value="EXPORTED PROTEIN-RELATED"/>
    <property type="match status" value="1"/>
</dbReference>
<evidence type="ECO:0000256" key="1">
    <source>
        <dbReference type="SAM" id="MobiDB-lite"/>
    </source>
</evidence>
<reference evidence="4" key="1">
    <citation type="journal article" date="2019" name="Int. J. Syst. Evol. Microbiol.">
        <title>The Global Catalogue of Microorganisms (GCM) 10K type strain sequencing project: providing services to taxonomists for standard genome sequencing and annotation.</title>
        <authorList>
            <consortium name="The Broad Institute Genomics Platform"/>
            <consortium name="The Broad Institute Genome Sequencing Center for Infectious Disease"/>
            <person name="Wu L."/>
            <person name="Ma J."/>
        </authorList>
    </citation>
    <scope>NUCLEOTIDE SEQUENCE [LARGE SCALE GENOMIC DNA]</scope>
    <source>
        <strain evidence="4">JCM 15309</strain>
    </source>
</reference>
<keyword evidence="4" id="KW-1185">Reference proteome</keyword>
<dbReference type="InterPro" id="IPR007391">
    <property type="entry name" value="Vancomycin_resist_VanW"/>
</dbReference>
<keyword evidence="2" id="KW-1133">Transmembrane helix</keyword>
<evidence type="ECO:0000313" key="4">
    <source>
        <dbReference type="Proteomes" id="UP001500571"/>
    </source>
</evidence>
<name>A0ABP5D016_9ACTN</name>
<feature type="compositionally biased region" description="Low complexity" evidence="1">
    <location>
        <begin position="21"/>
        <end position="30"/>
    </location>
</feature>
<dbReference type="InterPro" id="IPR052913">
    <property type="entry name" value="Glycopeptide_resist_protein"/>
</dbReference>
<organism evidence="3 4">
    <name type="scientific">Nocardioides panacihumi</name>
    <dbReference type="NCBI Taxonomy" id="400774"/>
    <lineage>
        <taxon>Bacteria</taxon>
        <taxon>Bacillati</taxon>
        <taxon>Actinomycetota</taxon>
        <taxon>Actinomycetes</taxon>
        <taxon>Propionibacteriales</taxon>
        <taxon>Nocardioidaceae</taxon>
        <taxon>Nocardioides</taxon>
    </lineage>
</organism>
<sequence length="603" mass="63620">MSTQDQRPRPDDTAERPAVRTGAATTGATGKVKRERAGFGVVLAVVLVLALLVGGGWATAYAMAGDKLPNGTSVAGVGIGNLTPNAAERRLRARLAGRVARPITVTAGGSSARIKPADAGVSIDYAATVAEAGAARSWDPRDLWDHYTGGGKVDPVVEVDEAAFTKAKATLDRELGTPAKDGAVTLGRDGVKTSAAVVGAELDADALRQGLVSTVSGASRTLDLALGDVQPAIDDADVQQAVDTFANPAMSGPVTLIFGKSPVVLRPTQFGPAIKLTPQDGTLQPTLDDKALDALVRAGIAQRSDAPVDATVKLVGGKPRVIPAKPGVSFDPKQVAAAFLGLVTKPEGQRQQAVSATVANPAISTAQAQSWKITEKVSTFTTYFPYAAYRNTNIGRAAHLVNGTILKPGDTFSLNDTVGERTRENGFTEGWTIQNGVFFSDLGGGVSQMATTTFNAMFFAGLQDVEHKAHSLYISRYPVGREATVAWGSVDLKFKDDTPYGVLIHTNFKPATPSSQGSVTVSMWSTKTWDITTKTGSRYNQKPFTKRVIHKTNCEATVGAPGFDIDVWRYFHTPGSSAVAKTEKFHTHYIPQDEVTCKAPKQG</sequence>
<proteinExistence type="predicted"/>
<feature type="transmembrane region" description="Helical" evidence="2">
    <location>
        <begin position="41"/>
        <end position="64"/>
    </location>
</feature>
<keyword evidence="2" id="KW-0472">Membrane</keyword>
<dbReference type="PANTHER" id="PTHR35788:SF1">
    <property type="entry name" value="EXPORTED PROTEIN"/>
    <property type="match status" value="1"/>
</dbReference>
<dbReference type="EMBL" id="BAAAPB010000004">
    <property type="protein sequence ID" value="GAA1971611.1"/>
    <property type="molecule type" value="Genomic_DNA"/>
</dbReference>
<protein>
    <submittedName>
        <fullName evidence="3">VanW family protein</fullName>
    </submittedName>
</protein>